<reference evidence="3 4" key="1">
    <citation type="submission" date="2021-01" db="EMBL/GenBank/DDBJ databases">
        <title>Genomics of switchgrass bacterial isolates.</title>
        <authorList>
            <person name="Shade A."/>
        </authorList>
    </citation>
    <scope>NUCLEOTIDE SEQUENCE [LARGE SCALE GENOMIC DNA]</scope>
    <source>
        <strain evidence="3 4">PvP111</strain>
    </source>
</reference>
<name>A0ABS2KZ39_9NOCA</name>
<evidence type="ECO:0000256" key="1">
    <source>
        <dbReference type="SAM" id="MobiDB-lite"/>
    </source>
</evidence>
<evidence type="ECO:0000313" key="4">
    <source>
        <dbReference type="Proteomes" id="UP000703038"/>
    </source>
</evidence>
<feature type="region of interest" description="Disordered" evidence="1">
    <location>
        <begin position="179"/>
        <end position="370"/>
    </location>
</feature>
<feature type="compositionally biased region" description="Low complexity" evidence="1">
    <location>
        <begin position="193"/>
        <end position="211"/>
    </location>
</feature>
<gene>
    <name evidence="3" type="ORF">JOE42_003920</name>
</gene>
<keyword evidence="2" id="KW-0812">Transmembrane</keyword>
<feature type="compositionally biased region" description="Low complexity" evidence="1">
    <location>
        <begin position="357"/>
        <end position="370"/>
    </location>
</feature>
<dbReference type="RefSeq" id="WP_204869826.1">
    <property type="nucleotide sequence ID" value="NZ_JAFBBK010000001.1"/>
</dbReference>
<keyword evidence="2" id="KW-1133">Transmembrane helix</keyword>
<feature type="compositionally biased region" description="Gly residues" evidence="1">
    <location>
        <begin position="266"/>
        <end position="312"/>
    </location>
</feature>
<keyword evidence="4" id="KW-1185">Reference proteome</keyword>
<evidence type="ECO:0000313" key="3">
    <source>
        <dbReference type="EMBL" id="MBM7417187.1"/>
    </source>
</evidence>
<accession>A0ABS2KZ39</accession>
<feature type="transmembrane region" description="Helical" evidence="2">
    <location>
        <begin position="147"/>
        <end position="168"/>
    </location>
</feature>
<evidence type="ECO:0000256" key="2">
    <source>
        <dbReference type="SAM" id="Phobius"/>
    </source>
</evidence>
<dbReference type="EMBL" id="JAFBBK010000001">
    <property type="protein sequence ID" value="MBM7417187.1"/>
    <property type="molecule type" value="Genomic_DNA"/>
</dbReference>
<feature type="compositionally biased region" description="Pro residues" evidence="1">
    <location>
        <begin position="346"/>
        <end position="356"/>
    </location>
</feature>
<feature type="compositionally biased region" description="Low complexity" evidence="1">
    <location>
        <begin position="238"/>
        <end position="265"/>
    </location>
</feature>
<feature type="compositionally biased region" description="Gly residues" evidence="1">
    <location>
        <begin position="321"/>
        <end position="337"/>
    </location>
</feature>
<comment type="caution">
    <text evidence="3">The sequence shown here is derived from an EMBL/GenBank/DDBJ whole genome shotgun (WGS) entry which is preliminary data.</text>
</comment>
<proteinExistence type="predicted"/>
<keyword evidence="2" id="KW-0472">Membrane</keyword>
<sequence length="370" mass="34920">MHIVLGISATSDEVTAALVDVELPRLGPVDERTIPMQTGSPAEVAAAVATSIGVMRLRAARADLLLTGAAVVLESPHLREPVEAALRDGHVRDVVVVDAVDVDPSLEPVVAVALWADHDTGDAITGPIPVVLPEPADASSRETRRGFAVVGAGVAAAVLAGSFAVWAVTGPRAPEAAGVAEPLSTSATDSAEAGTGIAPNPAAPAGSSPTAVPAPSPGGTPAADALTGIRPGVTQQNGAASVPPAPGAATTRPGTSATAPSTDGSTSGGSTSGGSTSGGSTSGGSTSGGSTTGGSTGGGSTGGGSGSGGGTGTDPDPDPGTGTGGDSGGGETPGSTGGSSSEPPTDSEPPTQPSDPDPTSTDESGTASVE</sequence>
<dbReference type="Proteomes" id="UP000703038">
    <property type="component" value="Unassembled WGS sequence"/>
</dbReference>
<protein>
    <submittedName>
        <fullName evidence="3">Uncharacterized protein</fullName>
    </submittedName>
</protein>
<organism evidence="3 4">
    <name type="scientific">Rhodococcoides corynebacterioides</name>
    <dbReference type="NCBI Taxonomy" id="53972"/>
    <lineage>
        <taxon>Bacteria</taxon>
        <taxon>Bacillati</taxon>
        <taxon>Actinomycetota</taxon>
        <taxon>Actinomycetes</taxon>
        <taxon>Mycobacteriales</taxon>
        <taxon>Nocardiaceae</taxon>
        <taxon>Rhodococcoides</taxon>
    </lineage>
</organism>